<evidence type="ECO:0000313" key="2">
    <source>
        <dbReference type="EMBL" id="GAA3054257.1"/>
    </source>
</evidence>
<evidence type="ECO:0000259" key="1">
    <source>
        <dbReference type="Pfam" id="PF11716"/>
    </source>
</evidence>
<dbReference type="RefSeq" id="WP_344685157.1">
    <property type="nucleotide sequence ID" value="NZ_BAAAVT010000003.1"/>
</dbReference>
<gene>
    <name evidence="2" type="ORF">GCM10010529_05320</name>
</gene>
<dbReference type="Pfam" id="PF11716">
    <property type="entry name" value="MDMPI_N"/>
    <property type="match status" value="1"/>
</dbReference>
<organism evidence="2 3">
    <name type="scientific">Nesterenkonia aethiopica</name>
    <dbReference type="NCBI Taxonomy" id="269144"/>
    <lineage>
        <taxon>Bacteria</taxon>
        <taxon>Bacillati</taxon>
        <taxon>Actinomycetota</taxon>
        <taxon>Actinomycetes</taxon>
        <taxon>Micrococcales</taxon>
        <taxon>Micrococcaceae</taxon>
        <taxon>Nesterenkonia</taxon>
    </lineage>
</organism>
<dbReference type="GO" id="GO:0016853">
    <property type="term" value="F:isomerase activity"/>
    <property type="evidence" value="ECO:0007669"/>
    <property type="project" value="UniProtKB-KW"/>
</dbReference>
<dbReference type="EMBL" id="BAAAVT010000003">
    <property type="protein sequence ID" value="GAA3054257.1"/>
    <property type="molecule type" value="Genomic_DNA"/>
</dbReference>
<dbReference type="InterPro" id="IPR034660">
    <property type="entry name" value="DinB/YfiT-like"/>
</dbReference>
<dbReference type="Proteomes" id="UP001500236">
    <property type="component" value="Unassembled WGS sequence"/>
</dbReference>
<protein>
    <submittedName>
        <fullName evidence="2">Maleylpyruvate isomerase family mycothiol-dependent enzyme</fullName>
    </submittedName>
</protein>
<dbReference type="InterPro" id="IPR024344">
    <property type="entry name" value="MDMPI_metal-binding"/>
</dbReference>
<comment type="caution">
    <text evidence="2">The sequence shown here is derived from an EMBL/GenBank/DDBJ whole genome shotgun (WGS) entry which is preliminary data.</text>
</comment>
<dbReference type="SUPFAM" id="SSF109854">
    <property type="entry name" value="DinB/YfiT-like putative metalloenzymes"/>
    <property type="match status" value="1"/>
</dbReference>
<dbReference type="NCBIfam" id="TIGR03086">
    <property type="entry name" value="TIGR03086 family metal-binding protein"/>
    <property type="match status" value="1"/>
</dbReference>
<keyword evidence="2" id="KW-0413">Isomerase</keyword>
<proteinExistence type="predicted"/>
<feature type="domain" description="Mycothiol-dependent maleylpyruvate isomerase metal-binding" evidence="1">
    <location>
        <begin position="12"/>
        <end position="125"/>
    </location>
</feature>
<accession>A0ABP6LU51</accession>
<name>A0ABP6LU51_9MICC</name>
<evidence type="ECO:0000313" key="3">
    <source>
        <dbReference type="Proteomes" id="UP001500236"/>
    </source>
</evidence>
<dbReference type="InterPro" id="IPR017520">
    <property type="entry name" value="CHP03086"/>
</dbReference>
<keyword evidence="3" id="KW-1185">Reference proteome</keyword>
<dbReference type="Gene3D" id="1.20.120.450">
    <property type="entry name" value="dinb family like domain"/>
    <property type="match status" value="1"/>
</dbReference>
<reference evidence="3" key="1">
    <citation type="journal article" date="2019" name="Int. J. Syst. Evol. Microbiol.">
        <title>The Global Catalogue of Microorganisms (GCM) 10K type strain sequencing project: providing services to taxonomists for standard genome sequencing and annotation.</title>
        <authorList>
            <consortium name="The Broad Institute Genomics Platform"/>
            <consortium name="The Broad Institute Genome Sequencing Center for Infectious Disease"/>
            <person name="Wu L."/>
            <person name="Ma J."/>
        </authorList>
    </citation>
    <scope>NUCLEOTIDE SEQUENCE [LARGE SCALE GENOMIC DNA]</scope>
    <source>
        <strain evidence="3">JCM 14309</strain>
    </source>
</reference>
<sequence length="187" mass="20890">MSLPAASAARHRRVAEDFTRVSAAVTDWDAPTPVPEWRARDVPRHLVEWSSEFLRSVDVILTAGPSPLHDPHGAWRHHREQIQSLVDAEDADRDVTHPQLGTLPLQDMVDRFYTADVFMHTWDLAVATGQDPALDEEHAEALLQGMRPMEEAMRASGQFGPPVPVEDDAPASAQLMGFIGRDPHWRP</sequence>